<evidence type="ECO:0000313" key="2">
    <source>
        <dbReference type="Proteomes" id="UP000003150"/>
    </source>
</evidence>
<dbReference type="AlphaFoldDB" id="D4TX81"/>
<accession>D4TX81</accession>
<dbReference type="HOGENOM" id="CLU_3163702_0_0_11"/>
<proteinExistence type="predicted"/>
<organism evidence="1 2">
    <name type="scientific">Schaalia odontolytica F0309</name>
    <dbReference type="NCBI Taxonomy" id="649742"/>
    <lineage>
        <taxon>Bacteria</taxon>
        <taxon>Bacillati</taxon>
        <taxon>Actinomycetota</taxon>
        <taxon>Actinomycetes</taxon>
        <taxon>Actinomycetales</taxon>
        <taxon>Actinomycetaceae</taxon>
        <taxon>Schaalia</taxon>
    </lineage>
</organism>
<gene>
    <name evidence="1" type="ORF">HMPREF0970_00538</name>
</gene>
<reference evidence="1 2" key="1">
    <citation type="submission" date="2009-10" db="EMBL/GenBank/DDBJ databases">
        <authorList>
            <person name="Weinstock G."/>
            <person name="Sodergren E."/>
            <person name="Clifton S."/>
            <person name="Fulton L."/>
            <person name="Fulton B."/>
            <person name="Courtney L."/>
            <person name="Fronick C."/>
            <person name="Harrison M."/>
            <person name="Strong C."/>
            <person name="Farmer C."/>
            <person name="Delahaunty K."/>
            <person name="Markovic C."/>
            <person name="Hall O."/>
            <person name="Minx P."/>
            <person name="Tomlinson C."/>
            <person name="Mitreva M."/>
            <person name="Nelson J."/>
            <person name="Hou S."/>
            <person name="Wollam A."/>
            <person name="Pepin K.H."/>
            <person name="Johnson M."/>
            <person name="Bhonagiri V."/>
            <person name="Nash W.E."/>
            <person name="Warren W."/>
            <person name="Chinwalla A."/>
            <person name="Mardis E.R."/>
            <person name="Wilson R.K."/>
        </authorList>
    </citation>
    <scope>NUCLEOTIDE SEQUENCE [LARGE SCALE GENOMIC DNA]</scope>
    <source>
        <strain evidence="1 2">F0309</strain>
    </source>
</reference>
<evidence type="ECO:0000313" key="1">
    <source>
        <dbReference type="EMBL" id="EFF80532.1"/>
    </source>
</evidence>
<dbReference type="EMBL" id="ACYT02000015">
    <property type="protein sequence ID" value="EFF80532.1"/>
    <property type="molecule type" value="Genomic_DNA"/>
</dbReference>
<sequence>MHLLVLGAFWRSSWGLSARCLCLNAPFGARCFMTWENVQGALSARAS</sequence>
<protein>
    <submittedName>
        <fullName evidence="1">Uncharacterized protein</fullName>
    </submittedName>
</protein>
<name>D4TX81_9ACTO</name>
<dbReference type="Proteomes" id="UP000003150">
    <property type="component" value="Unassembled WGS sequence"/>
</dbReference>
<comment type="caution">
    <text evidence="1">The sequence shown here is derived from an EMBL/GenBank/DDBJ whole genome shotgun (WGS) entry which is preliminary data.</text>
</comment>